<proteinExistence type="predicted"/>
<evidence type="ECO:0000313" key="2">
    <source>
        <dbReference type="EMBL" id="KAH0570984.1"/>
    </source>
</evidence>
<evidence type="ECO:0000313" key="3">
    <source>
        <dbReference type="Proteomes" id="UP000018208"/>
    </source>
</evidence>
<organism evidence="2 3">
    <name type="scientific">Spironucleus salmonicida</name>
    <dbReference type="NCBI Taxonomy" id="348837"/>
    <lineage>
        <taxon>Eukaryota</taxon>
        <taxon>Metamonada</taxon>
        <taxon>Diplomonadida</taxon>
        <taxon>Hexamitidae</taxon>
        <taxon>Hexamitinae</taxon>
        <taxon>Spironucleus</taxon>
    </lineage>
</organism>
<sequence>MGADLAAEKTPTTTEPQTPKYNEFAPTSIFAQKAIKRIRWKHQLKQWILDDPAETATQLTPRKAPPCRPPVKRTDLAIQINVSQVFNLSSEATCQEGEKGTCE</sequence>
<name>A0A9P8LMW9_9EUKA</name>
<protein>
    <submittedName>
        <fullName evidence="2">Uncharacterized protein</fullName>
    </submittedName>
</protein>
<gene>
    <name evidence="2" type="ORF">SS50377_27278</name>
</gene>
<accession>A0A9P8LMW9</accession>
<dbReference type="AlphaFoldDB" id="A0A9P8LMW9"/>
<keyword evidence="3" id="KW-1185">Reference proteome</keyword>
<dbReference type="KEGG" id="ssao:94301301"/>
<dbReference type="RefSeq" id="XP_067761757.1">
    <property type="nucleotide sequence ID" value="XM_067911070.1"/>
</dbReference>
<dbReference type="GeneID" id="94301301"/>
<feature type="compositionally biased region" description="Low complexity" evidence="1">
    <location>
        <begin position="8"/>
        <end position="20"/>
    </location>
</feature>
<dbReference type="EMBL" id="AUWU02000007">
    <property type="protein sequence ID" value="KAH0570984.1"/>
    <property type="molecule type" value="Genomic_DNA"/>
</dbReference>
<reference evidence="2 3" key="1">
    <citation type="journal article" date="2014" name="PLoS Genet.">
        <title>The Genome of Spironucleus salmonicida Highlights a Fish Pathogen Adapted to Fluctuating Environments.</title>
        <authorList>
            <person name="Xu F."/>
            <person name="Jerlstrom-Hultqvist J."/>
            <person name="Einarsson E."/>
            <person name="Astvaldsson A."/>
            <person name="Svard S.G."/>
            <person name="Andersson J.O."/>
        </authorList>
    </citation>
    <scope>NUCLEOTIDE SEQUENCE [LARGE SCALE GENOMIC DNA]</scope>
    <source>
        <strain evidence="2 3">ATCC 50377</strain>
    </source>
</reference>
<evidence type="ECO:0000256" key="1">
    <source>
        <dbReference type="SAM" id="MobiDB-lite"/>
    </source>
</evidence>
<dbReference type="Proteomes" id="UP000018208">
    <property type="component" value="Unassembled WGS sequence"/>
</dbReference>
<comment type="caution">
    <text evidence="2">The sequence shown here is derived from an EMBL/GenBank/DDBJ whole genome shotgun (WGS) entry which is preliminary data.</text>
</comment>
<feature type="region of interest" description="Disordered" evidence="1">
    <location>
        <begin position="1"/>
        <end position="22"/>
    </location>
</feature>